<keyword evidence="1" id="KW-0732">Signal</keyword>
<name>A0A367F0M0_9ACTN</name>
<evidence type="ECO:0000256" key="1">
    <source>
        <dbReference type="SAM" id="SignalP"/>
    </source>
</evidence>
<organism evidence="2 3">
    <name type="scientific">Streptomyces diacarni</name>
    <dbReference type="NCBI Taxonomy" id="2800381"/>
    <lineage>
        <taxon>Bacteria</taxon>
        <taxon>Bacillati</taxon>
        <taxon>Actinomycetota</taxon>
        <taxon>Actinomycetes</taxon>
        <taxon>Kitasatosporales</taxon>
        <taxon>Streptomycetaceae</taxon>
        <taxon>Streptomyces</taxon>
    </lineage>
</organism>
<proteinExistence type="predicted"/>
<dbReference type="AlphaFoldDB" id="A0A367F0M0"/>
<dbReference type="EMBL" id="QOIN01000043">
    <property type="protein sequence ID" value="RCG23010.1"/>
    <property type="molecule type" value="Genomic_DNA"/>
</dbReference>
<evidence type="ECO:0008006" key="4">
    <source>
        <dbReference type="Google" id="ProtNLM"/>
    </source>
</evidence>
<gene>
    <name evidence="2" type="ORF">DTL70_15045</name>
</gene>
<accession>A0A367F0M0</accession>
<reference evidence="2 3" key="1">
    <citation type="submission" date="2018-06" db="EMBL/GenBank/DDBJ databases">
        <title>Streptomyces reniochalinae sp. nov. and Streptomyces diacarnus sp. nov. from marine sponges.</title>
        <authorList>
            <person name="Li L."/>
        </authorList>
    </citation>
    <scope>NUCLEOTIDE SEQUENCE [LARGE SCALE GENOMIC DNA]</scope>
    <source>
        <strain evidence="2 3">LHW51701</strain>
    </source>
</reference>
<comment type="caution">
    <text evidence="2">The sequence shown here is derived from an EMBL/GenBank/DDBJ whole genome shotgun (WGS) entry which is preliminary data.</text>
</comment>
<feature type="signal peptide" evidence="1">
    <location>
        <begin position="1"/>
        <end position="29"/>
    </location>
</feature>
<dbReference type="RefSeq" id="WP_114022423.1">
    <property type="nucleotide sequence ID" value="NZ_QOIN01000043.1"/>
</dbReference>
<protein>
    <recommendedName>
        <fullName evidence="4">Peptidase inhibitor family I36 protein</fullName>
    </recommendedName>
</protein>
<evidence type="ECO:0000313" key="3">
    <source>
        <dbReference type="Proteomes" id="UP000252914"/>
    </source>
</evidence>
<sequence length="143" mass="15062">MRNDKRAAVVTAAAALCTVTGGGVMTAQAATPGQNQARTATAAKPAPAPTADSAARLTAKCPYPYVCFTKGTTILSKYKDAGYWQTLGPKGRTADSANNTRHDDVVYVRFSNAKTICMKPGQGWAFNGAHPRQVYISTSSTCK</sequence>
<evidence type="ECO:0000313" key="2">
    <source>
        <dbReference type="EMBL" id="RCG23010.1"/>
    </source>
</evidence>
<dbReference type="Proteomes" id="UP000252914">
    <property type="component" value="Unassembled WGS sequence"/>
</dbReference>
<keyword evidence="3" id="KW-1185">Reference proteome</keyword>
<feature type="chain" id="PRO_5016875328" description="Peptidase inhibitor family I36 protein" evidence="1">
    <location>
        <begin position="30"/>
        <end position="143"/>
    </location>
</feature>